<keyword evidence="1" id="KW-0812">Transmembrane</keyword>
<evidence type="ECO:0000256" key="1">
    <source>
        <dbReference type="SAM" id="Phobius"/>
    </source>
</evidence>
<proteinExistence type="predicted"/>
<dbReference type="SUPFAM" id="SSF52047">
    <property type="entry name" value="RNI-like"/>
    <property type="match status" value="1"/>
</dbReference>
<evidence type="ECO:0000313" key="3">
    <source>
        <dbReference type="EMBL" id="KAK1355605.1"/>
    </source>
</evidence>
<gene>
    <name evidence="3" type="ORF">POM88_048861</name>
</gene>
<evidence type="ECO:0000313" key="4">
    <source>
        <dbReference type="Proteomes" id="UP001237642"/>
    </source>
</evidence>
<comment type="caution">
    <text evidence="3">The sequence shown here is derived from an EMBL/GenBank/DDBJ whole genome shotgun (WGS) entry which is preliminary data.</text>
</comment>
<reference evidence="3" key="1">
    <citation type="submission" date="2023-02" db="EMBL/GenBank/DDBJ databases">
        <title>Genome of toxic invasive species Heracleum sosnowskyi carries increased number of genes despite the absence of recent whole-genome duplications.</title>
        <authorList>
            <person name="Schelkunov M."/>
            <person name="Shtratnikova V."/>
            <person name="Makarenko M."/>
            <person name="Klepikova A."/>
            <person name="Omelchenko D."/>
            <person name="Novikova G."/>
            <person name="Obukhova E."/>
            <person name="Bogdanov V."/>
            <person name="Penin A."/>
            <person name="Logacheva M."/>
        </authorList>
    </citation>
    <scope>NUCLEOTIDE SEQUENCE</scope>
    <source>
        <strain evidence="3">Hsosn_3</strain>
        <tissue evidence="3">Leaf</tissue>
    </source>
</reference>
<dbReference type="AlphaFoldDB" id="A0AAD8LYV4"/>
<dbReference type="InterPro" id="IPR032675">
    <property type="entry name" value="LRR_dom_sf"/>
</dbReference>
<dbReference type="PANTHER" id="PTHR31639">
    <property type="entry name" value="F-BOX PROTEIN-LIKE"/>
    <property type="match status" value="1"/>
</dbReference>
<dbReference type="InterPro" id="IPR036047">
    <property type="entry name" value="F-box-like_dom_sf"/>
</dbReference>
<dbReference type="SUPFAM" id="SSF81383">
    <property type="entry name" value="F-box domain"/>
    <property type="match status" value="1"/>
</dbReference>
<dbReference type="InterPro" id="IPR055411">
    <property type="entry name" value="LRR_FXL15/At3g58940/PEG3-like"/>
</dbReference>
<feature type="transmembrane region" description="Helical" evidence="1">
    <location>
        <begin position="21"/>
        <end position="41"/>
    </location>
</feature>
<dbReference type="PANTHER" id="PTHR31639:SF237">
    <property type="entry name" value="F-BOX DOMAIN-CONTAINING PROTEIN"/>
    <property type="match status" value="1"/>
</dbReference>
<dbReference type="Pfam" id="PF24758">
    <property type="entry name" value="LRR_At5g56370"/>
    <property type="match status" value="1"/>
</dbReference>
<dbReference type="Proteomes" id="UP001237642">
    <property type="component" value="Unassembled WGS sequence"/>
</dbReference>
<accession>A0AAD8LYV4</accession>
<reference evidence="3" key="2">
    <citation type="submission" date="2023-05" db="EMBL/GenBank/DDBJ databases">
        <authorList>
            <person name="Schelkunov M.I."/>
        </authorList>
    </citation>
    <scope>NUCLEOTIDE SEQUENCE</scope>
    <source>
        <strain evidence="3">Hsosn_3</strain>
        <tissue evidence="3">Leaf</tissue>
    </source>
</reference>
<organism evidence="3 4">
    <name type="scientific">Heracleum sosnowskyi</name>
    <dbReference type="NCBI Taxonomy" id="360622"/>
    <lineage>
        <taxon>Eukaryota</taxon>
        <taxon>Viridiplantae</taxon>
        <taxon>Streptophyta</taxon>
        <taxon>Embryophyta</taxon>
        <taxon>Tracheophyta</taxon>
        <taxon>Spermatophyta</taxon>
        <taxon>Magnoliopsida</taxon>
        <taxon>eudicotyledons</taxon>
        <taxon>Gunneridae</taxon>
        <taxon>Pentapetalae</taxon>
        <taxon>asterids</taxon>
        <taxon>campanulids</taxon>
        <taxon>Apiales</taxon>
        <taxon>Apiaceae</taxon>
        <taxon>Apioideae</taxon>
        <taxon>apioid superclade</taxon>
        <taxon>Tordylieae</taxon>
        <taxon>Tordyliinae</taxon>
        <taxon>Heracleum</taxon>
    </lineage>
</organism>
<keyword evidence="4" id="KW-1185">Reference proteome</keyword>
<name>A0AAD8LYV4_9APIA</name>
<feature type="domain" description="FBD" evidence="2">
    <location>
        <begin position="487"/>
        <end position="560"/>
    </location>
</feature>
<protein>
    <submittedName>
        <fullName evidence="3">FBD domain-containing protein</fullName>
    </submittedName>
</protein>
<sequence>MCNKLEQYDEPEMRAHKFVRVINKVLLLHNAPILSFSLTFFPMSNVRIIHDYVDQWIPLLSRKGMKQLTLEDYEEEKFTAIHYFSSLEMSHLRLANAYLPCTPAFEGFTYLRKLELIDVSDLGNGILNCPVLEMLTLEIMAESSMRMRTRKTTVCRIKKDIISELPREVKEIILCLLPIQDAVRTSILSTKWRRCWTLMPNLIFDSQIFGSFKFSLPKIVSVINEALLLHSGPILKFSLTVPQDYHNAHAIHEHICQWILLLSEKGIQQFTLENSSFGQIPPDLSSLDLTHSRLTKVQGSSTPAFGGFTYLTNLELVNVAYMGQTIFNCPVLEKLKLEFCKGLSPTNFHSPNLRCLHEISDQITLRGVENLTEYSFGLYSYSNVQGKASNLVEVLGSLHTIEKFSVGILFIKYLAKGDCPNRLAKSMPYLKSLNIFHMDFTLLSEISCLRSLIRSAPNLCKLHISAVYWNKYSDEGYLEDFWAEYSEDFEINQLEIVRFSHFKGLRAELELVRFILARSPLLKTMFIHYSEGLDNNVAGTIRKEMMQYSKVSSRAQIRHSEEKPVNFSDCWHLS</sequence>
<dbReference type="EMBL" id="JAUIZM010000011">
    <property type="protein sequence ID" value="KAK1355605.1"/>
    <property type="molecule type" value="Genomic_DNA"/>
</dbReference>
<dbReference type="Pfam" id="PF00646">
    <property type="entry name" value="F-box"/>
    <property type="match status" value="1"/>
</dbReference>
<keyword evidence="1" id="KW-0472">Membrane</keyword>
<evidence type="ECO:0000259" key="2">
    <source>
        <dbReference type="SMART" id="SM00579"/>
    </source>
</evidence>
<keyword evidence="1" id="KW-1133">Transmembrane helix</keyword>
<dbReference type="InterPro" id="IPR006566">
    <property type="entry name" value="FBD"/>
</dbReference>
<dbReference type="SMART" id="SM00579">
    <property type="entry name" value="FBD"/>
    <property type="match status" value="1"/>
</dbReference>
<dbReference type="Gene3D" id="3.80.10.10">
    <property type="entry name" value="Ribonuclease Inhibitor"/>
    <property type="match status" value="1"/>
</dbReference>
<dbReference type="Pfam" id="PF08387">
    <property type="entry name" value="FBD"/>
    <property type="match status" value="1"/>
</dbReference>
<dbReference type="InterPro" id="IPR001810">
    <property type="entry name" value="F-box_dom"/>
</dbReference>